<sequence>MTTSANHSIMVHPTTPTISHVTIANPHPGDNAPHTMYRTPSHFSGDGGPGVIYPEGMRLSRALTPGGNPVDTSQPALPNYHRALGDPAPVGLIPLSSGTLLISLYNVQTRGITTPNIILGLALGFSGIVQTIAGILEWASGNTFAAVALTSYGGFWFSFAVLYIPQFEVTASYASDISMLANGIGLYLVMWGILTFLFLLASLRSSVALISLFLMLDLSFWLTAAGYLSQNEKILKAGGGFGIAAAFCGFYVALASLLSGHTSFFLVPTGDLRPGSSHKRT</sequence>
<organism evidence="7 8">
    <name type="scientific">Cryptococcus deneoformans (strain JEC21 / ATCC MYA-565)</name>
    <name type="common">Cryptococcus neoformans var. neoformans serotype D</name>
    <dbReference type="NCBI Taxonomy" id="214684"/>
    <lineage>
        <taxon>Eukaryota</taxon>
        <taxon>Fungi</taxon>
        <taxon>Dikarya</taxon>
        <taxon>Basidiomycota</taxon>
        <taxon>Agaricomycotina</taxon>
        <taxon>Tremellomycetes</taxon>
        <taxon>Tremellales</taxon>
        <taxon>Cryptococcaceae</taxon>
        <taxon>Cryptococcus</taxon>
        <taxon>Cryptococcus neoformans species complex</taxon>
    </lineage>
</organism>
<dbReference type="GO" id="GO:0015123">
    <property type="term" value="F:acetate transmembrane transporter activity"/>
    <property type="evidence" value="ECO:0000318"/>
    <property type="project" value="GO_Central"/>
</dbReference>
<dbReference type="GeneID" id="3254333"/>
<dbReference type="OMA" id="ELQEWEY"/>
<evidence type="ECO:0000256" key="5">
    <source>
        <dbReference type="ARBA" id="ARBA00023136"/>
    </source>
</evidence>
<dbReference type="Pfam" id="PF01184">
    <property type="entry name" value="Gpr1_Fun34_YaaH"/>
    <property type="match status" value="1"/>
</dbReference>
<dbReference type="NCBIfam" id="NF038013">
    <property type="entry name" value="AceTr_1"/>
    <property type="match status" value="1"/>
</dbReference>
<keyword evidence="5 6" id="KW-0472">Membrane</keyword>
<dbReference type="Proteomes" id="UP000002149">
    <property type="component" value="Chromosome 10"/>
</dbReference>
<evidence type="ECO:0000313" key="7">
    <source>
        <dbReference type="EMBL" id="AAW45868.1"/>
    </source>
</evidence>
<dbReference type="EMBL" id="AE017350">
    <property type="protein sequence ID" value="AAW45868.1"/>
    <property type="molecule type" value="Genomic_DNA"/>
</dbReference>
<keyword evidence="8" id="KW-1185">Reference proteome</keyword>
<dbReference type="PANTHER" id="PTHR31123">
    <property type="entry name" value="ACCUMULATION OF DYADS PROTEIN 2-RELATED"/>
    <property type="match status" value="1"/>
</dbReference>
<keyword evidence="4 6" id="KW-1133">Transmembrane helix</keyword>
<accession>Q5KAD0</accession>
<dbReference type="AlphaFoldDB" id="Q5KAD0"/>
<dbReference type="VEuPathDB" id="FungiDB:CNJ02140"/>
<dbReference type="KEGG" id="cne:CNJ02140"/>
<dbReference type="InParanoid" id="Q5KAD0"/>
<dbReference type="STRING" id="214684.Q5KAD0"/>
<dbReference type="PaxDb" id="214684-Q5KAD0"/>
<dbReference type="PANTHER" id="PTHR31123:SF1">
    <property type="entry name" value="ACCUMULATION OF DYADS PROTEIN 2-RELATED"/>
    <property type="match status" value="1"/>
</dbReference>
<dbReference type="FunCoup" id="Q5KAD0">
    <property type="interactions" value="43"/>
</dbReference>
<feature type="transmembrane region" description="Helical" evidence="6">
    <location>
        <begin position="117"/>
        <end position="138"/>
    </location>
</feature>
<dbReference type="GO" id="GO:0005886">
    <property type="term" value="C:plasma membrane"/>
    <property type="evidence" value="ECO:0000318"/>
    <property type="project" value="GO_Central"/>
</dbReference>
<feature type="transmembrane region" description="Helical" evidence="6">
    <location>
        <begin position="240"/>
        <end position="258"/>
    </location>
</feature>
<evidence type="ECO:0000256" key="4">
    <source>
        <dbReference type="ARBA" id="ARBA00022989"/>
    </source>
</evidence>
<protein>
    <submittedName>
        <fullName evidence="7">Uncharacterized protein</fullName>
    </submittedName>
</protein>
<name>Q5KAD0_CRYD1</name>
<evidence type="ECO:0000256" key="6">
    <source>
        <dbReference type="SAM" id="Phobius"/>
    </source>
</evidence>
<gene>
    <name evidence="7" type="ordered locus">CNJ02140</name>
</gene>
<evidence type="ECO:0000256" key="3">
    <source>
        <dbReference type="ARBA" id="ARBA00022692"/>
    </source>
</evidence>
<evidence type="ECO:0000256" key="2">
    <source>
        <dbReference type="ARBA" id="ARBA00005587"/>
    </source>
</evidence>
<dbReference type="eggNOG" id="ENOG502QUJS">
    <property type="taxonomic scope" value="Eukaryota"/>
</dbReference>
<dbReference type="InterPro" id="IPR000791">
    <property type="entry name" value="Gpr1/Fun34/SatP-like"/>
</dbReference>
<reference evidence="7 8" key="1">
    <citation type="journal article" date="2005" name="Science">
        <title>The genome of the basidiomycetous yeast and human pathogen Cryptococcus neoformans.</title>
        <authorList>
            <person name="Loftus B.J."/>
            <person name="Fung E."/>
            <person name="Roncaglia P."/>
            <person name="Rowley D."/>
            <person name="Amedeo P."/>
            <person name="Bruno D."/>
            <person name="Vamathevan J."/>
            <person name="Miranda M."/>
            <person name="Anderson I.J."/>
            <person name="Fraser J.A."/>
            <person name="Allen J.E."/>
            <person name="Bosdet I.E."/>
            <person name="Brent M.R."/>
            <person name="Chiu R."/>
            <person name="Doering T.L."/>
            <person name="Donlin M.J."/>
            <person name="D'Souza C.A."/>
            <person name="Fox D.S."/>
            <person name="Grinberg V."/>
            <person name="Fu J."/>
            <person name="Fukushima M."/>
            <person name="Haas B.J."/>
            <person name="Huang J.C."/>
            <person name="Janbon G."/>
            <person name="Jones S.J."/>
            <person name="Koo H.L."/>
            <person name="Krzywinski M.I."/>
            <person name="Kwon-Chung J.K."/>
            <person name="Lengeler K.B."/>
            <person name="Maiti R."/>
            <person name="Marra M.A."/>
            <person name="Marra R.E."/>
            <person name="Mathewson C.A."/>
            <person name="Mitchell T.G."/>
            <person name="Pertea M."/>
            <person name="Riggs F.R."/>
            <person name="Salzberg S.L."/>
            <person name="Schein J.E."/>
            <person name="Shvartsbeyn A."/>
            <person name="Shin H."/>
            <person name="Shumway M."/>
            <person name="Specht C.A."/>
            <person name="Suh B.B."/>
            <person name="Tenney A."/>
            <person name="Utterback T.R."/>
            <person name="Wickes B.L."/>
            <person name="Wortman J.R."/>
            <person name="Wye N.H."/>
            <person name="Kronstad J.W."/>
            <person name="Lodge J.K."/>
            <person name="Heitman J."/>
            <person name="Davis R.W."/>
            <person name="Fraser C.M."/>
            <person name="Hyman R.W."/>
        </authorList>
    </citation>
    <scope>NUCLEOTIDE SEQUENCE [LARGE SCALE GENOMIC DNA]</scope>
    <source>
        <strain evidence="8">JEC21 / ATCC MYA-565</strain>
    </source>
</reference>
<feature type="transmembrane region" description="Helical" evidence="6">
    <location>
        <begin position="177"/>
        <end position="201"/>
    </location>
</feature>
<evidence type="ECO:0000256" key="1">
    <source>
        <dbReference type="ARBA" id="ARBA00004141"/>
    </source>
</evidence>
<feature type="transmembrane region" description="Helical" evidence="6">
    <location>
        <begin position="207"/>
        <end position="228"/>
    </location>
</feature>
<evidence type="ECO:0000313" key="8">
    <source>
        <dbReference type="Proteomes" id="UP000002149"/>
    </source>
</evidence>
<feature type="transmembrane region" description="Helical" evidence="6">
    <location>
        <begin position="144"/>
        <end position="165"/>
    </location>
</feature>
<accession>Q55L51</accession>
<comment type="subcellular location">
    <subcellularLocation>
        <location evidence="1">Membrane</location>
        <topology evidence="1">Multi-pass membrane protein</topology>
    </subcellularLocation>
</comment>
<dbReference type="OrthoDB" id="3648309at2759"/>
<dbReference type="RefSeq" id="XP_567385.1">
    <property type="nucleotide sequence ID" value="XM_567385.2"/>
</dbReference>
<dbReference type="HOGENOM" id="CLU_051062_1_0_1"/>
<proteinExistence type="inferred from homology"/>
<keyword evidence="3 6" id="KW-0812">Transmembrane</keyword>
<dbReference type="InterPro" id="IPR051633">
    <property type="entry name" value="AceTr"/>
</dbReference>
<comment type="similarity">
    <text evidence="2">Belongs to the acetate uptake transporter (AceTr) (TC 2.A.96) family.</text>
</comment>